<protein>
    <recommendedName>
        <fullName evidence="3">Apea-like HEPN domain-containing protein</fullName>
    </recommendedName>
</protein>
<dbReference type="RefSeq" id="WP_344280568.1">
    <property type="nucleotide sequence ID" value="NZ_BAAAHV010000017.1"/>
</dbReference>
<organism evidence="1 2">
    <name type="scientific">Amycolatopsis albidoflavus</name>
    <dbReference type="NCBI Taxonomy" id="102226"/>
    <lineage>
        <taxon>Bacteria</taxon>
        <taxon>Bacillati</taxon>
        <taxon>Actinomycetota</taxon>
        <taxon>Actinomycetes</taxon>
        <taxon>Pseudonocardiales</taxon>
        <taxon>Pseudonocardiaceae</taxon>
        <taxon>Amycolatopsis</taxon>
    </lineage>
</organism>
<dbReference type="EMBL" id="JBHUKQ010000002">
    <property type="protein sequence ID" value="MFD2479236.1"/>
    <property type="molecule type" value="Genomic_DNA"/>
</dbReference>
<dbReference type="Proteomes" id="UP001597542">
    <property type="component" value="Unassembled WGS sequence"/>
</dbReference>
<evidence type="ECO:0008006" key="3">
    <source>
        <dbReference type="Google" id="ProtNLM"/>
    </source>
</evidence>
<proteinExistence type="predicted"/>
<keyword evidence="2" id="KW-1185">Reference proteome</keyword>
<gene>
    <name evidence="1" type="ORF">ACFSUT_03035</name>
</gene>
<evidence type="ECO:0000313" key="2">
    <source>
        <dbReference type="Proteomes" id="UP001597542"/>
    </source>
</evidence>
<sequence length="422" mass="46315">MDGEHDVDGAADRVAPALAEPGPYLWRTLRAQASGATATAGKEALLYTDSVLTSAQDRLDIGAATVQVAVGSLTDPAVPAARVVLRWWEYDESDAPLRPDYPTRVVNAQDYWLGMHVDQEFAAVLSLLLGVRMRSGGTIRRYRPDDLAGRTDLVEHVVPTLPPRAWSGRPIVRVPVGGQERVPLDDVVPRVANLRLVSALHAVTMVRAASVFSDALWVCDHEPELAWLHCVTALELAADRYDRDQVNAVELLRKETGKKNFEKVSAEGPEALARAAEQYRRRTRAEKKLYALLEAFPPAAPAVRPASPTWAGLNWDDQADLRRRVETIYAHRSARLHGGVQFPAPLLIPPLVPGAEHAGGVDDVEPVWHGGGLGWRNADLPLTLDAFVHLTRSCLLAWWESLTTATMTSAKHEPSKAGDWQR</sequence>
<accession>A0ABW5HQT4</accession>
<reference evidence="2" key="1">
    <citation type="journal article" date="2019" name="Int. J. Syst. Evol. Microbiol.">
        <title>The Global Catalogue of Microorganisms (GCM) 10K type strain sequencing project: providing services to taxonomists for standard genome sequencing and annotation.</title>
        <authorList>
            <consortium name="The Broad Institute Genomics Platform"/>
            <consortium name="The Broad Institute Genome Sequencing Center for Infectious Disease"/>
            <person name="Wu L."/>
            <person name="Ma J."/>
        </authorList>
    </citation>
    <scope>NUCLEOTIDE SEQUENCE [LARGE SCALE GENOMIC DNA]</scope>
    <source>
        <strain evidence="2">CGMCC 4.7638</strain>
    </source>
</reference>
<evidence type="ECO:0000313" key="1">
    <source>
        <dbReference type="EMBL" id="MFD2479236.1"/>
    </source>
</evidence>
<name>A0ABW5HQT4_9PSEU</name>
<comment type="caution">
    <text evidence="1">The sequence shown here is derived from an EMBL/GenBank/DDBJ whole genome shotgun (WGS) entry which is preliminary data.</text>
</comment>